<reference evidence="2 3" key="1">
    <citation type="submission" date="2020-06" db="EMBL/GenBank/DDBJ databases">
        <title>Actinomadura xiongansis sp. nov., isolated from soil of Baiyangdian.</title>
        <authorList>
            <person name="Zhang X."/>
        </authorList>
    </citation>
    <scope>NUCLEOTIDE SEQUENCE [LARGE SCALE GENOMIC DNA]</scope>
    <source>
        <strain evidence="2 3">HBUM206468</strain>
    </source>
</reference>
<comment type="caution">
    <text evidence="2">The sequence shown here is derived from an EMBL/GenBank/DDBJ whole genome shotgun (WGS) entry which is preliminary data.</text>
</comment>
<evidence type="ECO:0000256" key="1">
    <source>
        <dbReference type="SAM" id="MobiDB-lite"/>
    </source>
</evidence>
<feature type="compositionally biased region" description="Basic residues" evidence="1">
    <location>
        <begin position="50"/>
        <end position="63"/>
    </location>
</feature>
<accession>A0ABR7LYU6</accession>
<dbReference type="InterPro" id="IPR036610">
    <property type="entry name" value="PEBP-like_sf"/>
</dbReference>
<proteinExistence type="predicted"/>
<dbReference type="Pfam" id="PF01161">
    <property type="entry name" value="PBP"/>
    <property type="match status" value="1"/>
</dbReference>
<dbReference type="Gene3D" id="3.90.280.10">
    <property type="entry name" value="PEBP-like"/>
    <property type="match status" value="1"/>
</dbReference>
<dbReference type="Proteomes" id="UP000805614">
    <property type="component" value="Unassembled WGS sequence"/>
</dbReference>
<evidence type="ECO:0000313" key="2">
    <source>
        <dbReference type="EMBL" id="MBC6469931.1"/>
    </source>
</evidence>
<dbReference type="EMBL" id="JABVEC010000033">
    <property type="protein sequence ID" value="MBC6469931.1"/>
    <property type="molecule type" value="Genomic_DNA"/>
</dbReference>
<name>A0ABR7LYU6_9ACTN</name>
<organism evidence="2 3">
    <name type="scientific">Actinomadura alba</name>
    <dbReference type="NCBI Taxonomy" id="406431"/>
    <lineage>
        <taxon>Bacteria</taxon>
        <taxon>Bacillati</taxon>
        <taxon>Actinomycetota</taxon>
        <taxon>Actinomycetes</taxon>
        <taxon>Streptosporangiales</taxon>
        <taxon>Thermomonosporaceae</taxon>
        <taxon>Actinomadura</taxon>
    </lineage>
</organism>
<evidence type="ECO:0000313" key="3">
    <source>
        <dbReference type="Proteomes" id="UP000805614"/>
    </source>
</evidence>
<gene>
    <name evidence="2" type="ORF">HKK74_31230</name>
</gene>
<dbReference type="InterPro" id="IPR008914">
    <property type="entry name" value="PEBP"/>
</dbReference>
<evidence type="ECO:0008006" key="4">
    <source>
        <dbReference type="Google" id="ProtNLM"/>
    </source>
</evidence>
<keyword evidence="3" id="KW-1185">Reference proteome</keyword>
<sequence>MGASRPASARELHPQQPCLRPWRPHPRAAPWQALRAGHITRPRLDDATGRHRGTPARRARPRRSPQETPNARPHPRYRPITERIPENGLTDPSPIPGLKHGKGGLGRRGWAGPRPIRSHGPHSYVFQLFALDHRPEPPDTFTLADALQAMAEHVIARARLDGTYEIQ</sequence>
<dbReference type="SUPFAM" id="SSF49777">
    <property type="entry name" value="PEBP-like"/>
    <property type="match status" value="1"/>
</dbReference>
<feature type="region of interest" description="Disordered" evidence="1">
    <location>
        <begin position="1"/>
        <end position="107"/>
    </location>
</feature>
<protein>
    <recommendedName>
        <fullName evidence="4">YbhB/YbcL family Raf kinase inhibitor-like protein</fullName>
    </recommendedName>
</protein>